<dbReference type="RefSeq" id="WP_039398769.1">
    <property type="nucleotide sequence ID" value="NZ_JTDK01000008.1"/>
</dbReference>
<organism evidence="7 8">
    <name type="scientific">Microbacterium mangrovi</name>
    <dbReference type="NCBI Taxonomy" id="1348253"/>
    <lineage>
        <taxon>Bacteria</taxon>
        <taxon>Bacillati</taxon>
        <taxon>Actinomycetota</taxon>
        <taxon>Actinomycetes</taxon>
        <taxon>Micrococcales</taxon>
        <taxon>Microbacteriaceae</taxon>
        <taxon>Microbacterium</taxon>
    </lineage>
</organism>
<keyword evidence="4 5" id="KW-0732">Signal</keyword>
<evidence type="ECO:0000256" key="3">
    <source>
        <dbReference type="ARBA" id="ARBA00022448"/>
    </source>
</evidence>
<feature type="chain" id="PRO_5039705704" description="Solute-binding protein family 5 domain-containing protein" evidence="5">
    <location>
        <begin position="29"/>
        <end position="620"/>
    </location>
</feature>
<sequence length="620" mass="65918">MSTPTPRGARLAVALVAAGALLLSGCTASNSGTTDQAAYKTLPKASGSPTEGGVATIAMTPGLAPNYIYPYPPAAVNGTVIARGILWRALYRPSGSGDQVVDASQSLAELPQTSSDGKTVTMKLKQFQWSNGRPVTSKDVAFSFALLKAAIAESPANWSFYTPHQFPDGVTVTTPDADTVVLTLDQAYNPSYLLSLLELIYIMPSADWSIAKTGGPVLDFTTPANAKAIYDYLTKQSSDQKTFATNPLWKIVNGPYQLKSFEPATGSYSLTPNTKYSGPGGNTLAEVDFKAFTSASAVLNQYKAGNLTVGSLDSTFASQIPALQKQGYNVYGAPAPARFDSLTINFKNTVNGFDKVIAQRYVREALQHLIDQPGYVKSRGVYDGAGDENYSPMGANSPFPTAYGDKAPYPFDMTAAKKLLTDHGWKVAASGTTCADPGTGENQCGAGIPQGQKISFTLASANTPAYVGSRDLAFSSAAKKLGIDVKVVTKSLNYMYANYGNTWAPANTNDWAMQDVGGLYLAAGYPTSNTVFNTPGSFNLGSYSNPAADKAITASVFGLDAKALSTEGTLLGKDLPALWMPTPDTLVIWKKTLSGPPETFQAMLSYIYTPEQWYFTKETK</sequence>
<accession>A0A0B2A442</accession>
<dbReference type="PANTHER" id="PTHR30290">
    <property type="entry name" value="PERIPLASMIC BINDING COMPONENT OF ABC TRANSPORTER"/>
    <property type="match status" value="1"/>
</dbReference>
<evidence type="ECO:0000259" key="6">
    <source>
        <dbReference type="Pfam" id="PF00496"/>
    </source>
</evidence>
<dbReference type="Gene3D" id="3.40.190.10">
    <property type="entry name" value="Periplasmic binding protein-like II"/>
    <property type="match status" value="1"/>
</dbReference>
<dbReference type="PIRSF" id="PIRSF002741">
    <property type="entry name" value="MppA"/>
    <property type="match status" value="1"/>
</dbReference>
<dbReference type="SUPFAM" id="SSF53850">
    <property type="entry name" value="Periplasmic binding protein-like II"/>
    <property type="match status" value="1"/>
</dbReference>
<evidence type="ECO:0000256" key="1">
    <source>
        <dbReference type="ARBA" id="ARBA00004196"/>
    </source>
</evidence>
<dbReference type="PROSITE" id="PS51257">
    <property type="entry name" value="PROKAR_LIPOPROTEIN"/>
    <property type="match status" value="1"/>
</dbReference>
<dbReference type="PANTHER" id="PTHR30290:SF10">
    <property type="entry name" value="PERIPLASMIC OLIGOPEPTIDE-BINDING PROTEIN-RELATED"/>
    <property type="match status" value="1"/>
</dbReference>
<comment type="subcellular location">
    <subcellularLocation>
        <location evidence="1">Cell envelope</location>
    </subcellularLocation>
</comment>
<dbReference type="EMBL" id="JTDK01000008">
    <property type="protein sequence ID" value="KHK97785.1"/>
    <property type="molecule type" value="Genomic_DNA"/>
</dbReference>
<dbReference type="InterPro" id="IPR039424">
    <property type="entry name" value="SBP_5"/>
</dbReference>
<dbReference type="GO" id="GO:0015833">
    <property type="term" value="P:peptide transport"/>
    <property type="evidence" value="ECO:0007669"/>
    <property type="project" value="TreeGrafter"/>
</dbReference>
<dbReference type="Gene3D" id="3.10.105.10">
    <property type="entry name" value="Dipeptide-binding Protein, Domain 3"/>
    <property type="match status" value="1"/>
</dbReference>
<dbReference type="STRING" id="1348253.LK09_09800"/>
<dbReference type="Proteomes" id="UP000031030">
    <property type="component" value="Unassembled WGS sequence"/>
</dbReference>
<dbReference type="GO" id="GO:1904680">
    <property type="term" value="F:peptide transmembrane transporter activity"/>
    <property type="evidence" value="ECO:0007669"/>
    <property type="project" value="TreeGrafter"/>
</dbReference>
<keyword evidence="8" id="KW-1185">Reference proteome</keyword>
<comment type="caution">
    <text evidence="7">The sequence shown here is derived from an EMBL/GenBank/DDBJ whole genome shotgun (WGS) entry which is preliminary data.</text>
</comment>
<evidence type="ECO:0000256" key="5">
    <source>
        <dbReference type="SAM" id="SignalP"/>
    </source>
</evidence>
<dbReference type="InterPro" id="IPR000914">
    <property type="entry name" value="SBP_5_dom"/>
</dbReference>
<protein>
    <recommendedName>
        <fullName evidence="6">Solute-binding protein family 5 domain-containing protein</fullName>
    </recommendedName>
</protein>
<name>A0A0B2A442_9MICO</name>
<dbReference type="OrthoDB" id="7888869at2"/>
<proteinExistence type="inferred from homology"/>
<evidence type="ECO:0000313" key="7">
    <source>
        <dbReference type="EMBL" id="KHK97785.1"/>
    </source>
</evidence>
<dbReference type="GO" id="GO:0030313">
    <property type="term" value="C:cell envelope"/>
    <property type="evidence" value="ECO:0007669"/>
    <property type="project" value="UniProtKB-SubCell"/>
</dbReference>
<feature type="signal peptide" evidence="5">
    <location>
        <begin position="1"/>
        <end position="28"/>
    </location>
</feature>
<dbReference type="GO" id="GO:0042597">
    <property type="term" value="C:periplasmic space"/>
    <property type="evidence" value="ECO:0007669"/>
    <property type="project" value="UniProtKB-ARBA"/>
</dbReference>
<dbReference type="GO" id="GO:0043190">
    <property type="term" value="C:ATP-binding cassette (ABC) transporter complex"/>
    <property type="evidence" value="ECO:0007669"/>
    <property type="project" value="InterPro"/>
</dbReference>
<dbReference type="AlphaFoldDB" id="A0A0B2A442"/>
<dbReference type="InterPro" id="IPR030678">
    <property type="entry name" value="Peptide/Ni-bd"/>
</dbReference>
<evidence type="ECO:0000256" key="2">
    <source>
        <dbReference type="ARBA" id="ARBA00005695"/>
    </source>
</evidence>
<keyword evidence="3" id="KW-0813">Transport</keyword>
<reference evidence="7 8" key="1">
    <citation type="submission" date="2014-11" db="EMBL/GenBank/DDBJ databases">
        <title>Genome sequence of Microbacterium mangrovi MUSC 115(T).</title>
        <authorList>
            <person name="Lee L.-H."/>
        </authorList>
    </citation>
    <scope>NUCLEOTIDE SEQUENCE [LARGE SCALE GENOMIC DNA]</scope>
    <source>
        <strain evidence="7 8">MUSC 115</strain>
    </source>
</reference>
<evidence type="ECO:0000313" key="8">
    <source>
        <dbReference type="Proteomes" id="UP000031030"/>
    </source>
</evidence>
<gene>
    <name evidence="7" type="ORF">LK09_09800</name>
</gene>
<evidence type="ECO:0000256" key="4">
    <source>
        <dbReference type="ARBA" id="ARBA00022729"/>
    </source>
</evidence>
<feature type="domain" description="Solute-binding protein family 5" evidence="6">
    <location>
        <begin position="106"/>
        <end position="511"/>
    </location>
</feature>
<dbReference type="Pfam" id="PF00496">
    <property type="entry name" value="SBP_bac_5"/>
    <property type="match status" value="1"/>
</dbReference>
<comment type="similarity">
    <text evidence="2">Belongs to the bacterial solute-binding protein 5 family.</text>
</comment>